<feature type="compositionally biased region" description="Polar residues" evidence="8">
    <location>
        <begin position="21"/>
        <end position="32"/>
    </location>
</feature>
<reference evidence="10" key="1">
    <citation type="submission" date="2007-07" db="EMBL/GenBank/DDBJ databases">
        <title>PCAP assembly of the Caenorhabditis remanei genome.</title>
        <authorList>
            <consortium name="The Caenorhabditis remanei Sequencing Consortium"/>
            <person name="Wilson R.K."/>
        </authorList>
    </citation>
    <scope>NUCLEOTIDE SEQUENCE [LARGE SCALE GENOMIC DNA]</scope>
    <source>
        <strain evidence="10">PB4641</strain>
    </source>
</reference>
<dbReference type="HOGENOM" id="CLU_016922_4_0_1"/>
<evidence type="ECO:0000256" key="8">
    <source>
        <dbReference type="SAM" id="MobiDB-lite"/>
    </source>
</evidence>
<feature type="compositionally biased region" description="Basic and acidic residues" evidence="8">
    <location>
        <begin position="35"/>
        <end position="44"/>
    </location>
</feature>
<keyword evidence="5" id="KW-0805">Transcription regulation</keyword>
<name>E3NWA1_CAERE</name>
<dbReference type="InterPro" id="IPR036390">
    <property type="entry name" value="WH_DNA-bd_sf"/>
</dbReference>
<dbReference type="Pfam" id="PF00202">
    <property type="entry name" value="Aminotran_3"/>
    <property type="match status" value="1"/>
</dbReference>
<accession>E3NWA1</accession>
<organism evidence="11">
    <name type="scientific">Caenorhabditis remanei</name>
    <name type="common">Caenorhabditis vulgaris</name>
    <dbReference type="NCBI Taxonomy" id="31234"/>
    <lineage>
        <taxon>Eukaryota</taxon>
        <taxon>Metazoa</taxon>
        <taxon>Ecdysozoa</taxon>
        <taxon>Nematoda</taxon>
        <taxon>Chromadorea</taxon>
        <taxon>Rhabditida</taxon>
        <taxon>Rhabditina</taxon>
        <taxon>Rhabditomorpha</taxon>
        <taxon>Rhabditoidea</taxon>
        <taxon>Rhabditidae</taxon>
        <taxon>Peloderinae</taxon>
        <taxon>Caenorhabditis</taxon>
    </lineage>
</organism>
<dbReference type="CDD" id="cd00090">
    <property type="entry name" value="HTH_ARSR"/>
    <property type="match status" value="1"/>
</dbReference>
<dbReference type="GO" id="GO:0008483">
    <property type="term" value="F:transaminase activity"/>
    <property type="evidence" value="ECO:0007669"/>
    <property type="project" value="UniProtKB-KW"/>
</dbReference>
<keyword evidence="3" id="KW-0808">Transferase</keyword>
<feature type="non-terminal residue" evidence="10">
    <location>
        <position position="606"/>
    </location>
</feature>
<dbReference type="Gene3D" id="3.40.640.10">
    <property type="entry name" value="Type I PLP-dependent aspartate aminotransferase-like (Major domain)"/>
    <property type="match status" value="1"/>
</dbReference>
<dbReference type="SMART" id="SM00344">
    <property type="entry name" value="HTH_ASNC"/>
    <property type="match status" value="1"/>
</dbReference>
<sequence>MHDGPPCDDPEAPSPGRSFRTIPQSRGANQQPGRGFDESSRERYGSSNPASDPGRIPNTVSDSDALRILDARPRHAEQTCGIPSIFTNSLRIPLRFRPRSAKIETVSSKRTSLALDATSKAIIEQLQIDGRRSYAEIGKAVGLSEAAVRQRVQKLTDAGVMQIVAVTDPMRIAVDTAALQASAKRHMWPHFTNRKVLNDGIPVITRAEGHHIYDAAGKQYIDGLAGLFVVNAGHGRDRIVQAAAKQMKQLDFMPIWSYGHPAAIELSERLASYAPGQMNKVFFTTGGGEAVESAFKLAKHFWKIQGKPMKHKVISRSVAYHGTPQGALAITGIPDMKKFYEPLTPGGHRVPNTNFYRADEMGAPSDDLEAFGQWAANRIEEAILFEGPDTVAAVFLEPVQNSGGCFPPPPGYFKRVREICDQYDVLLVSDEVICAYGRVGDFFASKALGYEPDIITSAKGITSGYVPLGAMIVSDKVSEPFNSVDNTFYHGFTFAGHPAAAAAALENLDIFEEEDLNGRVRENSPLFRAELEKLLDIDIVGDVRGEGYFFGIELVKDKATKETFNEEESNRLLRDYLSPALWEAGLYCRADDRGDPVIQLAPPLTI</sequence>
<dbReference type="STRING" id="31234.E3NWA1"/>
<evidence type="ECO:0000259" key="9">
    <source>
        <dbReference type="PROSITE" id="PS50956"/>
    </source>
</evidence>
<dbReference type="PANTHER" id="PTHR43094:SF1">
    <property type="entry name" value="AMINOTRANSFERASE CLASS-III"/>
    <property type="match status" value="1"/>
</dbReference>
<evidence type="ECO:0000256" key="1">
    <source>
        <dbReference type="ARBA" id="ARBA00008954"/>
    </source>
</evidence>
<dbReference type="InterPro" id="IPR015422">
    <property type="entry name" value="PyrdxlP-dep_Trfase_small"/>
</dbReference>
<keyword evidence="7" id="KW-0804">Transcription</keyword>
<dbReference type="Pfam" id="PF13404">
    <property type="entry name" value="HTH_AsnC-type"/>
    <property type="match status" value="1"/>
</dbReference>
<dbReference type="SUPFAM" id="SSF53383">
    <property type="entry name" value="PLP-dependent transferases"/>
    <property type="match status" value="1"/>
</dbReference>
<evidence type="ECO:0000256" key="4">
    <source>
        <dbReference type="ARBA" id="ARBA00022898"/>
    </source>
</evidence>
<dbReference type="InterPro" id="IPR036388">
    <property type="entry name" value="WH-like_DNA-bd_sf"/>
</dbReference>
<dbReference type="PANTHER" id="PTHR43094">
    <property type="entry name" value="AMINOTRANSFERASE"/>
    <property type="match status" value="1"/>
</dbReference>
<dbReference type="PROSITE" id="PS50956">
    <property type="entry name" value="HTH_ASNC_2"/>
    <property type="match status" value="1"/>
</dbReference>
<keyword evidence="6" id="KW-0238">DNA-binding</keyword>
<dbReference type="OrthoDB" id="10261433at2759"/>
<dbReference type="CDD" id="cd00610">
    <property type="entry name" value="OAT_like"/>
    <property type="match status" value="1"/>
</dbReference>
<feature type="domain" description="HTH asnC-type" evidence="9">
    <location>
        <begin position="115"/>
        <end position="175"/>
    </location>
</feature>
<dbReference type="GO" id="GO:0030170">
    <property type="term" value="F:pyridoxal phosphate binding"/>
    <property type="evidence" value="ECO:0007669"/>
    <property type="project" value="InterPro"/>
</dbReference>
<evidence type="ECO:0000256" key="2">
    <source>
        <dbReference type="ARBA" id="ARBA00022576"/>
    </source>
</evidence>
<comment type="similarity">
    <text evidence="1">Belongs to the class-III pyridoxal-phosphate-dependent aminotransferase family.</text>
</comment>
<dbReference type="NCBIfam" id="NF005102">
    <property type="entry name" value="PRK06541.1"/>
    <property type="match status" value="1"/>
</dbReference>
<dbReference type="InterPro" id="IPR011991">
    <property type="entry name" value="ArsR-like_HTH"/>
</dbReference>
<dbReference type="PRINTS" id="PR00033">
    <property type="entry name" value="HTHASNC"/>
</dbReference>
<dbReference type="InterPro" id="IPR015421">
    <property type="entry name" value="PyrdxlP-dep_Trfase_major"/>
</dbReference>
<dbReference type="SUPFAM" id="SSF46785">
    <property type="entry name" value="Winged helix' DNA-binding domain"/>
    <property type="match status" value="1"/>
</dbReference>
<dbReference type="eggNOG" id="KOG1404">
    <property type="taxonomic scope" value="Eukaryota"/>
</dbReference>
<dbReference type="AlphaFoldDB" id="E3NWA1"/>
<dbReference type="GO" id="GO:0043565">
    <property type="term" value="F:sequence-specific DNA binding"/>
    <property type="evidence" value="ECO:0007669"/>
    <property type="project" value="InterPro"/>
</dbReference>
<dbReference type="Proteomes" id="UP000008281">
    <property type="component" value="Unassembled WGS sequence"/>
</dbReference>
<dbReference type="InterPro" id="IPR049704">
    <property type="entry name" value="Aminotrans_3_PPA_site"/>
</dbReference>
<dbReference type="InterPro" id="IPR005814">
    <property type="entry name" value="Aminotrans_3"/>
</dbReference>
<evidence type="ECO:0000313" key="10">
    <source>
        <dbReference type="EMBL" id="EFP01535.1"/>
    </source>
</evidence>
<keyword evidence="2" id="KW-0032">Aminotransferase</keyword>
<dbReference type="InterPro" id="IPR000485">
    <property type="entry name" value="AsnC-type_HTH_dom"/>
</dbReference>
<dbReference type="InParanoid" id="E3NWA1"/>
<evidence type="ECO:0000313" key="11">
    <source>
        <dbReference type="Proteomes" id="UP000008281"/>
    </source>
</evidence>
<dbReference type="InterPro" id="IPR019888">
    <property type="entry name" value="Tscrpt_reg_AsnC-like"/>
</dbReference>
<dbReference type="InterPro" id="IPR019885">
    <property type="entry name" value="Tscrpt_reg_HTH_AsnC-type_CS"/>
</dbReference>
<dbReference type="Gene3D" id="1.10.10.10">
    <property type="entry name" value="Winged helix-like DNA-binding domain superfamily/Winged helix DNA-binding domain"/>
    <property type="match status" value="1"/>
</dbReference>
<protein>
    <recommendedName>
        <fullName evidence="9">HTH asnC-type domain-containing protein</fullName>
    </recommendedName>
</protein>
<dbReference type="FunFam" id="3.40.640.10:FF:000014">
    <property type="entry name" value="Adenosylmethionine-8-amino-7-oxononanoate aminotransferase, probable"/>
    <property type="match status" value="1"/>
</dbReference>
<evidence type="ECO:0000256" key="3">
    <source>
        <dbReference type="ARBA" id="ARBA00022679"/>
    </source>
</evidence>
<keyword evidence="11" id="KW-1185">Reference proteome</keyword>
<gene>
    <name evidence="10" type="ORF">CRE_13875</name>
</gene>
<proteinExistence type="inferred from homology"/>
<evidence type="ECO:0000256" key="6">
    <source>
        <dbReference type="ARBA" id="ARBA00023125"/>
    </source>
</evidence>
<feature type="compositionally biased region" description="Acidic residues" evidence="8">
    <location>
        <begin position="1"/>
        <end position="11"/>
    </location>
</feature>
<dbReference type="Gene3D" id="3.90.1150.10">
    <property type="entry name" value="Aspartate Aminotransferase, domain 1"/>
    <property type="match status" value="1"/>
</dbReference>
<dbReference type="PROSITE" id="PS00519">
    <property type="entry name" value="HTH_ASNC_1"/>
    <property type="match status" value="1"/>
</dbReference>
<feature type="region of interest" description="Disordered" evidence="8">
    <location>
        <begin position="1"/>
        <end position="62"/>
    </location>
</feature>
<evidence type="ECO:0000256" key="7">
    <source>
        <dbReference type="ARBA" id="ARBA00023163"/>
    </source>
</evidence>
<keyword evidence="4" id="KW-0663">Pyridoxal phosphate</keyword>
<dbReference type="InterPro" id="IPR015424">
    <property type="entry name" value="PyrdxlP-dep_Trfase"/>
</dbReference>
<dbReference type="PROSITE" id="PS00600">
    <property type="entry name" value="AA_TRANSFER_CLASS_3"/>
    <property type="match status" value="1"/>
</dbReference>
<evidence type="ECO:0000256" key="5">
    <source>
        <dbReference type="ARBA" id="ARBA00023015"/>
    </source>
</evidence>
<dbReference type="EMBL" id="DS271428">
    <property type="protein sequence ID" value="EFP01535.1"/>
    <property type="molecule type" value="Genomic_DNA"/>
</dbReference>